<reference evidence="4 5" key="1">
    <citation type="submission" date="2013-02" db="EMBL/GenBank/DDBJ databases">
        <authorList>
            <person name="Fiebig A."/>
            <person name="Goeker M."/>
            <person name="Klenk H.-P.P."/>
        </authorList>
    </citation>
    <scope>NUCLEOTIDE SEQUENCE [LARGE SCALE GENOMIC DNA]</scope>
    <source>
        <strain evidence="4 5">DSM 19309</strain>
    </source>
</reference>
<dbReference type="PROSITE" id="PS51898">
    <property type="entry name" value="TYR_RECOMBINASE"/>
    <property type="match status" value="1"/>
</dbReference>
<proteinExistence type="predicted"/>
<gene>
    <name evidence="4" type="ORF">Rumeso_04190</name>
</gene>
<dbReference type="SUPFAM" id="SSF56349">
    <property type="entry name" value="DNA breaking-rejoining enzymes"/>
    <property type="match status" value="1"/>
</dbReference>
<dbReference type="PATRIC" id="fig|442562.3.peg.4126"/>
<evidence type="ECO:0000256" key="1">
    <source>
        <dbReference type="ARBA" id="ARBA00023125"/>
    </source>
</evidence>
<accession>A0A017HKF1</accession>
<dbReference type="AlphaFoldDB" id="A0A017HKF1"/>
<name>A0A017HKF1_9RHOB</name>
<dbReference type="InterPro" id="IPR013762">
    <property type="entry name" value="Integrase-like_cat_sf"/>
</dbReference>
<dbReference type="RefSeq" id="WP_037284637.1">
    <property type="nucleotide sequence ID" value="NZ_KK088642.1"/>
</dbReference>
<evidence type="ECO:0000256" key="2">
    <source>
        <dbReference type="ARBA" id="ARBA00023172"/>
    </source>
</evidence>
<dbReference type="Proteomes" id="UP000019666">
    <property type="component" value="Unassembled WGS sequence"/>
</dbReference>
<evidence type="ECO:0000259" key="3">
    <source>
        <dbReference type="PROSITE" id="PS51898"/>
    </source>
</evidence>
<dbReference type="Pfam" id="PF00589">
    <property type="entry name" value="Phage_integrase"/>
    <property type="match status" value="1"/>
</dbReference>
<dbReference type="Gene3D" id="1.10.443.10">
    <property type="entry name" value="Intergrase catalytic core"/>
    <property type="match status" value="1"/>
</dbReference>
<keyword evidence="1" id="KW-0238">DNA-binding</keyword>
<dbReference type="InterPro" id="IPR052925">
    <property type="entry name" value="Phage_Integrase-like_Recomb"/>
</dbReference>
<dbReference type="OrthoDB" id="7718754at2"/>
<dbReference type="GO" id="GO:0003677">
    <property type="term" value="F:DNA binding"/>
    <property type="evidence" value="ECO:0007669"/>
    <property type="project" value="UniProtKB-KW"/>
</dbReference>
<dbReference type="InterPro" id="IPR002104">
    <property type="entry name" value="Integrase_catalytic"/>
</dbReference>
<dbReference type="SUPFAM" id="SSF47823">
    <property type="entry name" value="lambda integrase-like, N-terminal domain"/>
    <property type="match status" value="1"/>
</dbReference>
<keyword evidence="5" id="KW-1185">Reference proteome</keyword>
<dbReference type="Gene3D" id="1.10.150.130">
    <property type="match status" value="1"/>
</dbReference>
<dbReference type="EMBL" id="AOSK01000119">
    <property type="protein sequence ID" value="EYD74254.1"/>
    <property type="molecule type" value="Genomic_DNA"/>
</dbReference>
<feature type="domain" description="Tyr recombinase" evidence="3">
    <location>
        <begin position="128"/>
        <end position="313"/>
    </location>
</feature>
<dbReference type="InterPro" id="IPR010998">
    <property type="entry name" value="Integrase_recombinase_N"/>
</dbReference>
<dbReference type="PANTHER" id="PTHR34605">
    <property type="entry name" value="PHAGE_INTEGRASE DOMAIN-CONTAINING PROTEIN"/>
    <property type="match status" value="1"/>
</dbReference>
<sequence length="320" mass="33826">MTDALTLAQAAALPTPELAERIAQAVHDPAGADASNTVKTYAAALRDVARWAAEAAVPSLPMAARDLARYVDDRAAAGRAPATVSLYVTAVGRAHRDVGLPSPADDRVVKLALRRMRRQAAEGGHRQRQAVPMRVEHIDAALAGLGDSLGDLRDAALVTLAFDTLLRSAELVALRAGDVQPQGRDAIVRVGKTKTDQDASRGDVRFVSRATYARVARWIAAAGLAPDAPLFPSLSRRGQGDRMAPRDVARVFDRRMPGHGFTGHSSRVGAAVSQREAGIPTGLIAQAGAWASDAMVSRYTRAIDAQESGAAILARRQGRS</sequence>
<protein>
    <submittedName>
        <fullName evidence="4">Integrase-like protein</fullName>
    </submittedName>
</protein>
<comment type="caution">
    <text evidence="4">The sequence shown here is derived from an EMBL/GenBank/DDBJ whole genome shotgun (WGS) entry which is preliminary data.</text>
</comment>
<dbReference type="HOGENOM" id="CLU_047407_0_1_5"/>
<organism evidence="4 5">
    <name type="scientific">Rubellimicrobium mesophilum DSM 19309</name>
    <dbReference type="NCBI Taxonomy" id="442562"/>
    <lineage>
        <taxon>Bacteria</taxon>
        <taxon>Pseudomonadati</taxon>
        <taxon>Pseudomonadota</taxon>
        <taxon>Alphaproteobacteria</taxon>
        <taxon>Rhodobacterales</taxon>
        <taxon>Roseobacteraceae</taxon>
        <taxon>Rubellimicrobium</taxon>
    </lineage>
</organism>
<evidence type="ECO:0000313" key="4">
    <source>
        <dbReference type="EMBL" id="EYD74254.1"/>
    </source>
</evidence>
<dbReference type="GO" id="GO:0006310">
    <property type="term" value="P:DNA recombination"/>
    <property type="evidence" value="ECO:0007669"/>
    <property type="project" value="UniProtKB-KW"/>
</dbReference>
<dbReference type="STRING" id="442562.Rumeso_04190"/>
<dbReference type="InterPro" id="IPR011010">
    <property type="entry name" value="DNA_brk_join_enz"/>
</dbReference>
<evidence type="ECO:0000313" key="5">
    <source>
        <dbReference type="Proteomes" id="UP000019666"/>
    </source>
</evidence>
<dbReference type="GO" id="GO:0015074">
    <property type="term" value="P:DNA integration"/>
    <property type="evidence" value="ECO:0007669"/>
    <property type="project" value="InterPro"/>
</dbReference>
<dbReference type="PANTHER" id="PTHR34605:SF4">
    <property type="entry name" value="DNA ADENINE METHYLTRANSFERASE"/>
    <property type="match status" value="1"/>
</dbReference>
<keyword evidence="2" id="KW-0233">DNA recombination</keyword>